<dbReference type="InterPro" id="IPR024051">
    <property type="entry name" value="AICAR_Tfase_dup_dom_sf"/>
</dbReference>
<dbReference type="EC" id="2.1.2.3" evidence="8"/>
<dbReference type="PANTHER" id="PTHR11692">
    <property type="entry name" value="BIFUNCTIONAL PURINE BIOSYNTHESIS PROTEIN PURH"/>
    <property type="match status" value="1"/>
</dbReference>
<reference evidence="11" key="1">
    <citation type="submission" date="2016-10" db="EMBL/GenBank/DDBJ databases">
        <authorList>
            <person name="Varghese N."/>
            <person name="Submissions S."/>
        </authorList>
    </citation>
    <scope>NUCLEOTIDE SEQUENCE [LARGE SCALE GENOMIC DNA]</scope>
    <source>
        <strain evidence="11">KPR-1</strain>
    </source>
</reference>
<evidence type="ECO:0000256" key="4">
    <source>
        <dbReference type="ARBA" id="ARBA00022679"/>
    </source>
</evidence>
<proteinExistence type="inferred from homology"/>
<dbReference type="SUPFAM" id="SSF53927">
    <property type="entry name" value="Cytidine deaminase-like"/>
    <property type="match status" value="1"/>
</dbReference>
<dbReference type="InterPro" id="IPR002695">
    <property type="entry name" value="PurH-like"/>
</dbReference>
<evidence type="ECO:0000256" key="5">
    <source>
        <dbReference type="ARBA" id="ARBA00022755"/>
    </source>
</evidence>
<accession>A0A1H3YWR3</accession>
<keyword evidence="7 8" id="KW-0511">Multifunctional enzyme</keyword>
<evidence type="ECO:0000256" key="7">
    <source>
        <dbReference type="ARBA" id="ARBA00023268"/>
    </source>
</evidence>
<comment type="domain">
    <text evidence="8">The IMP cyclohydrolase activity resides in the N-terminal region.</text>
</comment>
<dbReference type="PIRSF" id="PIRSF000414">
    <property type="entry name" value="AICARFT_IMPCHas"/>
    <property type="match status" value="1"/>
</dbReference>
<dbReference type="Pfam" id="PF01808">
    <property type="entry name" value="AICARFT_IMPCHas"/>
    <property type="match status" value="1"/>
</dbReference>
<dbReference type="Pfam" id="PF02142">
    <property type="entry name" value="MGS"/>
    <property type="match status" value="1"/>
</dbReference>
<dbReference type="SMART" id="SM00851">
    <property type="entry name" value="MGS"/>
    <property type="match status" value="1"/>
</dbReference>
<dbReference type="SUPFAM" id="SSF52335">
    <property type="entry name" value="Methylglyoxal synthase-like"/>
    <property type="match status" value="1"/>
</dbReference>
<dbReference type="FunFam" id="3.40.50.1380:FF:000001">
    <property type="entry name" value="Bifunctional purine biosynthesis protein PurH"/>
    <property type="match status" value="1"/>
</dbReference>
<dbReference type="NCBIfam" id="NF002049">
    <property type="entry name" value="PRK00881.1"/>
    <property type="match status" value="1"/>
</dbReference>
<dbReference type="InterPro" id="IPR016193">
    <property type="entry name" value="Cytidine_deaminase-like"/>
</dbReference>
<comment type="catalytic activity">
    <reaction evidence="8">
        <text>IMP + H2O = 5-formamido-1-(5-phospho-D-ribosyl)imidazole-4-carboxamide</text>
        <dbReference type="Rhea" id="RHEA:18445"/>
        <dbReference type="ChEBI" id="CHEBI:15377"/>
        <dbReference type="ChEBI" id="CHEBI:58053"/>
        <dbReference type="ChEBI" id="CHEBI:58467"/>
        <dbReference type="EC" id="3.5.4.10"/>
    </reaction>
</comment>
<dbReference type="GO" id="GO:0004643">
    <property type="term" value="F:phosphoribosylaminoimidazolecarboxamide formyltransferase activity"/>
    <property type="evidence" value="ECO:0007669"/>
    <property type="project" value="UniProtKB-UniRule"/>
</dbReference>
<evidence type="ECO:0000256" key="8">
    <source>
        <dbReference type="HAMAP-Rule" id="MF_00139"/>
    </source>
</evidence>
<name>A0A1H3YWR3_9ACTO</name>
<evidence type="ECO:0000256" key="6">
    <source>
        <dbReference type="ARBA" id="ARBA00022801"/>
    </source>
</evidence>
<dbReference type="GO" id="GO:0006189">
    <property type="term" value="P:'de novo' IMP biosynthetic process"/>
    <property type="evidence" value="ECO:0007669"/>
    <property type="project" value="UniProtKB-UniRule"/>
</dbReference>
<dbReference type="HAMAP" id="MF_00139">
    <property type="entry name" value="PurH"/>
    <property type="match status" value="1"/>
</dbReference>
<organism evidence="10 11">
    <name type="scientific">Bowdeniella nasicola</name>
    <dbReference type="NCBI Taxonomy" id="208480"/>
    <lineage>
        <taxon>Bacteria</taxon>
        <taxon>Bacillati</taxon>
        <taxon>Actinomycetota</taxon>
        <taxon>Actinomycetes</taxon>
        <taxon>Actinomycetales</taxon>
        <taxon>Actinomycetaceae</taxon>
        <taxon>Bowdeniella</taxon>
    </lineage>
</organism>
<dbReference type="NCBIfam" id="TIGR00355">
    <property type="entry name" value="purH"/>
    <property type="match status" value="1"/>
</dbReference>
<comment type="catalytic activity">
    <reaction evidence="8">
        <text>(6R)-10-formyltetrahydrofolate + 5-amino-1-(5-phospho-beta-D-ribosyl)imidazole-4-carboxamide = 5-formamido-1-(5-phospho-D-ribosyl)imidazole-4-carboxamide + (6S)-5,6,7,8-tetrahydrofolate</text>
        <dbReference type="Rhea" id="RHEA:22192"/>
        <dbReference type="ChEBI" id="CHEBI:57453"/>
        <dbReference type="ChEBI" id="CHEBI:58467"/>
        <dbReference type="ChEBI" id="CHEBI:58475"/>
        <dbReference type="ChEBI" id="CHEBI:195366"/>
        <dbReference type="EC" id="2.1.2.3"/>
    </reaction>
</comment>
<evidence type="ECO:0000256" key="1">
    <source>
        <dbReference type="ARBA" id="ARBA00004844"/>
    </source>
</evidence>
<evidence type="ECO:0000256" key="3">
    <source>
        <dbReference type="ARBA" id="ARBA00007667"/>
    </source>
</evidence>
<dbReference type="UniPathway" id="UPA00074">
    <property type="reaction ID" value="UER00133"/>
</dbReference>
<dbReference type="InterPro" id="IPR011607">
    <property type="entry name" value="MGS-like_dom"/>
</dbReference>
<evidence type="ECO:0000313" key="11">
    <source>
        <dbReference type="Proteomes" id="UP000199288"/>
    </source>
</evidence>
<dbReference type="Gene3D" id="3.40.140.20">
    <property type="match status" value="2"/>
</dbReference>
<dbReference type="RefSeq" id="WP_261977035.1">
    <property type="nucleotide sequence ID" value="NZ_FNQV01000005.1"/>
</dbReference>
<dbReference type="PROSITE" id="PS51855">
    <property type="entry name" value="MGS"/>
    <property type="match status" value="1"/>
</dbReference>
<evidence type="ECO:0000259" key="9">
    <source>
        <dbReference type="PROSITE" id="PS51855"/>
    </source>
</evidence>
<dbReference type="EMBL" id="FNQV01000005">
    <property type="protein sequence ID" value="SEA15870.1"/>
    <property type="molecule type" value="Genomic_DNA"/>
</dbReference>
<keyword evidence="5 8" id="KW-0658">Purine biosynthesis</keyword>
<dbReference type="EC" id="3.5.4.10" evidence="8"/>
<keyword evidence="6 8" id="KW-0378">Hydrolase</keyword>
<dbReference type="PANTHER" id="PTHR11692:SF0">
    <property type="entry name" value="BIFUNCTIONAL PURINE BIOSYNTHESIS PROTEIN ATIC"/>
    <property type="match status" value="1"/>
</dbReference>
<protein>
    <recommendedName>
        <fullName evidence="8">Bifunctional purine biosynthesis protein PurH</fullName>
    </recommendedName>
    <domain>
        <recommendedName>
            <fullName evidence="8">Phosphoribosylaminoimidazolecarboxamide formyltransferase</fullName>
            <ecNumber evidence="8">2.1.2.3</ecNumber>
        </recommendedName>
        <alternativeName>
            <fullName evidence="8">AICAR transformylase</fullName>
        </alternativeName>
    </domain>
    <domain>
        <recommendedName>
            <fullName evidence="8">IMP cyclohydrolase</fullName>
            <ecNumber evidence="8">3.5.4.10</ecNumber>
        </recommendedName>
        <alternativeName>
            <fullName evidence="8">ATIC</fullName>
        </alternativeName>
        <alternativeName>
            <fullName evidence="8">IMP synthase</fullName>
        </alternativeName>
        <alternativeName>
            <fullName evidence="8">Inosinicase</fullName>
        </alternativeName>
    </domain>
</protein>
<comment type="pathway">
    <text evidence="1 8">Purine metabolism; IMP biosynthesis via de novo pathway; IMP from 5-formamido-1-(5-phospho-D-ribosyl)imidazole-4-carboxamide: step 1/1.</text>
</comment>
<sequence>MTRRPIARALVSVFDKTGIAELARALGAAGVEIVSTGSTAATIAEAGVAVTPVEELTGFPECLDGRVKTLHPAVHAGILADRSNPDHVAQLADLEVAGIDLVVVNLYPFAATVASGASVAECIEKIDIGGPTMVRAAAKNHGSVAVVTDPARYGEVAAALAAGGFTDEERRALALDAFRHTATYDVAVATWLAQLGGQDELPEWLGRTWDKAADLRYGENPHQRAALYVSGEGLASAEQLGGKAMSYNNYVDADAAWRAAWDQGDQPTCAIIKHTNPCGLAVGQTIAEAHAAAHACDPMSAFGGIIAVNREVDAELAAQIVPIFTEVVLAPSYSEQARDILGAKKNLRLLKVAPPERSGVEIRPISGGLLAQEVDTIDAVGRRDDGSGLGDDSEHWNLVAGEAADAHTLADLQFAWRAVRAVKSNAVLLAKDGATVGVGMGQVNRVDSAKLAVERANTLGVAVASEVDSAGGAEGVDTSGAPERARGAVAASDAFFPFPDGLQVLIDAGVRAVVAPGGSVRDADVIAAAKDAGLTMYFTGVRHFFH</sequence>
<comment type="pathway">
    <text evidence="2 8">Purine metabolism; IMP biosynthesis via de novo pathway; 5-formamido-1-(5-phospho-D-ribosyl)imidazole-4-carboxamide from 5-amino-1-(5-phospho-D-ribosyl)imidazole-4-carboxamide (10-formyl THF route): step 1/1.</text>
</comment>
<keyword evidence="4 8" id="KW-0808">Transferase</keyword>
<dbReference type="GO" id="GO:0005829">
    <property type="term" value="C:cytosol"/>
    <property type="evidence" value="ECO:0007669"/>
    <property type="project" value="TreeGrafter"/>
</dbReference>
<keyword evidence="11" id="KW-1185">Reference proteome</keyword>
<gene>
    <name evidence="8" type="primary">purH</name>
    <name evidence="10" type="ORF">SAMN02910418_01020</name>
</gene>
<dbReference type="GO" id="GO:0003937">
    <property type="term" value="F:IMP cyclohydrolase activity"/>
    <property type="evidence" value="ECO:0007669"/>
    <property type="project" value="UniProtKB-UniRule"/>
</dbReference>
<dbReference type="SMART" id="SM00798">
    <property type="entry name" value="AICARFT_IMPCHas"/>
    <property type="match status" value="1"/>
</dbReference>
<dbReference type="Gene3D" id="3.40.50.1380">
    <property type="entry name" value="Methylglyoxal synthase-like domain"/>
    <property type="match status" value="1"/>
</dbReference>
<feature type="domain" description="MGS-like" evidence="9">
    <location>
        <begin position="1"/>
        <end position="148"/>
    </location>
</feature>
<evidence type="ECO:0000313" key="10">
    <source>
        <dbReference type="EMBL" id="SEA15870.1"/>
    </source>
</evidence>
<evidence type="ECO:0000256" key="2">
    <source>
        <dbReference type="ARBA" id="ARBA00004954"/>
    </source>
</evidence>
<dbReference type="CDD" id="cd01421">
    <property type="entry name" value="IMPCH"/>
    <property type="match status" value="1"/>
</dbReference>
<dbReference type="Proteomes" id="UP000199288">
    <property type="component" value="Unassembled WGS sequence"/>
</dbReference>
<dbReference type="AlphaFoldDB" id="A0A1H3YWR3"/>
<comment type="similarity">
    <text evidence="3 8">Belongs to the PurH family.</text>
</comment>
<dbReference type="InterPro" id="IPR036914">
    <property type="entry name" value="MGS-like_dom_sf"/>
</dbReference>